<dbReference type="CDD" id="cd16913">
    <property type="entry name" value="YkuD_like"/>
    <property type="match status" value="1"/>
</dbReference>
<feature type="active site" description="Proton donor/acceptor" evidence="7">
    <location>
        <position position="138"/>
    </location>
</feature>
<reference evidence="9 10" key="1">
    <citation type="submission" date="2011-07" db="EMBL/GenBank/DDBJ databases">
        <title>The complete genome of chromosome of Emticicia oligotrophica DSM 17448.</title>
        <authorList>
            <consortium name="US DOE Joint Genome Institute (JGI-PGF)"/>
            <person name="Lucas S."/>
            <person name="Han J."/>
            <person name="Lapidus A."/>
            <person name="Bruce D."/>
            <person name="Goodwin L."/>
            <person name="Pitluck S."/>
            <person name="Peters L."/>
            <person name="Kyrpides N."/>
            <person name="Mavromatis K."/>
            <person name="Ivanova N."/>
            <person name="Ovchinnikova G."/>
            <person name="Teshima H."/>
            <person name="Detter J.C."/>
            <person name="Tapia R."/>
            <person name="Han C."/>
            <person name="Land M."/>
            <person name="Hauser L."/>
            <person name="Markowitz V."/>
            <person name="Cheng J.-F."/>
            <person name="Hugenholtz P."/>
            <person name="Woyke T."/>
            <person name="Wu D."/>
            <person name="Tindall B."/>
            <person name="Pomrenke H."/>
            <person name="Brambilla E."/>
            <person name="Klenk H.-P."/>
            <person name="Eisen J.A."/>
        </authorList>
    </citation>
    <scope>NUCLEOTIDE SEQUENCE [LARGE SCALE GENOMIC DNA]</scope>
    <source>
        <strain evidence="9 10">DSM 17448</strain>
    </source>
</reference>
<gene>
    <name evidence="9" type="ordered locus">Emtol_4075</name>
</gene>
<evidence type="ECO:0000256" key="6">
    <source>
        <dbReference type="ARBA" id="ARBA00023316"/>
    </source>
</evidence>
<evidence type="ECO:0000256" key="5">
    <source>
        <dbReference type="ARBA" id="ARBA00022984"/>
    </source>
</evidence>
<accession>A0ABM5N6N9</accession>
<keyword evidence="3" id="KW-0808">Transferase</keyword>
<feature type="active site" description="Nucleophile" evidence="7">
    <location>
        <position position="146"/>
    </location>
</feature>
<evidence type="ECO:0000313" key="10">
    <source>
        <dbReference type="Proteomes" id="UP000002875"/>
    </source>
</evidence>
<keyword evidence="5 7" id="KW-0573">Peptidoglycan synthesis</keyword>
<evidence type="ECO:0000313" key="9">
    <source>
        <dbReference type="EMBL" id="AFK05200.1"/>
    </source>
</evidence>
<name>A0ABM5N6N9_EMTOG</name>
<feature type="domain" description="L,D-TPase catalytic" evidence="8">
    <location>
        <begin position="44"/>
        <end position="174"/>
    </location>
</feature>
<dbReference type="Pfam" id="PF03734">
    <property type="entry name" value="YkuD"/>
    <property type="match status" value="1"/>
</dbReference>
<proteinExistence type="inferred from homology"/>
<comment type="pathway">
    <text evidence="1 7">Cell wall biogenesis; peptidoglycan biosynthesis.</text>
</comment>
<dbReference type="SUPFAM" id="SSF141523">
    <property type="entry name" value="L,D-transpeptidase catalytic domain-like"/>
    <property type="match status" value="1"/>
</dbReference>
<keyword evidence="4 7" id="KW-0133">Cell shape</keyword>
<evidence type="ECO:0000256" key="2">
    <source>
        <dbReference type="ARBA" id="ARBA00005992"/>
    </source>
</evidence>
<evidence type="ECO:0000256" key="3">
    <source>
        <dbReference type="ARBA" id="ARBA00022679"/>
    </source>
</evidence>
<dbReference type="PANTHER" id="PTHR36699">
    <property type="entry name" value="LD-TRANSPEPTIDASE"/>
    <property type="match status" value="1"/>
</dbReference>
<evidence type="ECO:0000259" key="8">
    <source>
        <dbReference type="PROSITE" id="PS52029"/>
    </source>
</evidence>
<sequence>MSQSASFFEKQLEFPRVFAAYNEKSGVIHDLLMVNQICKDSFELFLRAFKKEKILEVWAKNQLSDRFTHLKTYEFSATTGILGPKRRSGDLQIPEGFYEIDFFNPHSKYHLSLRINYPNKSDLVFADKSNPGDNIFIHGGKETVGCIPIGDENIKELYLLASKAKSVGCKIQVHIFPVMMNDSNYNSIREEYGTNSEVLLFWSWLKTAYEFFGNYQKLPSIAFENSGNCTVG</sequence>
<dbReference type="PROSITE" id="PS52029">
    <property type="entry name" value="LD_TPASE"/>
    <property type="match status" value="1"/>
</dbReference>
<dbReference type="EMBL" id="CP002961">
    <property type="protein sequence ID" value="AFK05200.1"/>
    <property type="molecule type" value="Genomic_DNA"/>
</dbReference>
<evidence type="ECO:0000256" key="4">
    <source>
        <dbReference type="ARBA" id="ARBA00022960"/>
    </source>
</evidence>
<dbReference type="Proteomes" id="UP000002875">
    <property type="component" value="Chromosome"/>
</dbReference>
<organism evidence="9 10">
    <name type="scientific">Emticicia oligotrophica (strain DSM 17448 / CIP 109782 / MTCC 6937 / GPTSA100-15)</name>
    <dbReference type="NCBI Taxonomy" id="929562"/>
    <lineage>
        <taxon>Bacteria</taxon>
        <taxon>Pseudomonadati</taxon>
        <taxon>Bacteroidota</taxon>
        <taxon>Cytophagia</taxon>
        <taxon>Cytophagales</taxon>
        <taxon>Leadbetterellaceae</taxon>
        <taxon>Emticicia</taxon>
    </lineage>
</organism>
<comment type="similarity">
    <text evidence="2">Belongs to the YkuD family.</text>
</comment>
<evidence type="ECO:0000256" key="7">
    <source>
        <dbReference type="PROSITE-ProRule" id="PRU01373"/>
    </source>
</evidence>
<dbReference type="RefSeq" id="WP_015030888.1">
    <property type="nucleotide sequence ID" value="NC_018748.1"/>
</dbReference>
<keyword evidence="10" id="KW-1185">Reference proteome</keyword>
<keyword evidence="6 7" id="KW-0961">Cell wall biogenesis/degradation</keyword>
<dbReference type="InterPro" id="IPR005490">
    <property type="entry name" value="LD_TPept_cat_dom"/>
</dbReference>
<dbReference type="PANTHER" id="PTHR36699:SF1">
    <property type="entry name" value="L,D-TRANSPEPTIDASE YAFK-RELATED"/>
    <property type="match status" value="1"/>
</dbReference>
<protein>
    <submittedName>
        <fullName evidence="9">ErfK/YbiS/YcfS/YnhG family protein</fullName>
    </submittedName>
</protein>
<dbReference type="InterPro" id="IPR038063">
    <property type="entry name" value="Transpep_catalytic_dom"/>
</dbReference>
<evidence type="ECO:0000256" key="1">
    <source>
        <dbReference type="ARBA" id="ARBA00004752"/>
    </source>
</evidence>